<accession>A0A381CBY7</accession>
<evidence type="ECO:0000313" key="2">
    <source>
        <dbReference type="Proteomes" id="UP000255528"/>
    </source>
</evidence>
<gene>
    <name evidence="1" type="ORF">NCTC12119_03897</name>
</gene>
<evidence type="ECO:0000313" key="1">
    <source>
        <dbReference type="EMBL" id="SUW65355.1"/>
    </source>
</evidence>
<organism evidence="1 2">
    <name type="scientific">Buttiauxella agrestis</name>
    <dbReference type="NCBI Taxonomy" id="82977"/>
    <lineage>
        <taxon>Bacteria</taxon>
        <taxon>Pseudomonadati</taxon>
        <taxon>Pseudomonadota</taxon>
        <taxon>Gammaproteobacteria</taxon>
        <taxon>Enterobacterales</taxon>
        <taxon>Enterobacteriaceae</taxon>
        <taxon>Buttiauxella</taxon>
    </lineage>
</organism>
<name>A0A381CBY7_9ENTR</name>
<dbReference type="AlphaFoldDB" id="A0A381CBY7"/>
<sequence>MLPNNLVPAILPIPPREEAALKEAEITLSTDIHDDFALLEKTILNANDYAGQAKNSLLEENNRHLKDQLFCAVKIEAITTLLNELIEQEKVCPADLQMLIEDKEFQISQHSQHIWINQLTQEKTWPLFYSLEN</sequence>
<protein>
    <submittedName>
        <fullName evidence="1">Uncharacterized protein</fullName>
    </submittedName>
</protein>
<reference evidence="1 2" key="1">
    <citation type="submission" date="2018-06" db="EMBL/GenBank/DDBJ databases">
        <authorList>
            <consortium name="Pathogen Informatics"/>
            <person name="Doyle S."/>
        </authorList>
    </citation>
    <scope>NUCLEOTIDE SEQUENCE [LARGE SCALE GENOMIC DNA]</scope>
    <source>
        <strain evidence="1 2">NCTC12119</strain>
    </source>
</reference>
<dbReference type="EMBL" id="UIGI01000001">
    <property type="protein sequence ID" value="SUW65355.1"/>
    <property type="molecule type" value="Genomic_DNA"/>
</dbReference>
<dbReference type="RefSeq" id="WP_115630899.1">
    <property type="nucleotide sequence ID" value="NZ_UIGI01000001.1"/>
</dbReference>
<proteinExistence type="predicted"/>
<dbReference type="Proteomes" id="UP000255528">
    <property type="component" value="Unassembled WGS sequence"/>
</dbReference>